<dbReference type="PANTHER" id="PTHR30349:SF64">
    <property type="entry name" value="PROPHAGE INTEGRASE INTD-RELATED"/>
    <property type="match status" value="1"/>
</dbReference>
<dbReference type="Gene3D" id="1.10.443.10">
    <property type="entry name" value="Intergrase catalytic core"/>
    <property type="match status" value="1"/>
</dbReference>
<dbReference type="AlphaFoldDB" id="A0A087DE46"/>
<keyword evidence="2" id="KW-0238">DNA-binding</keyword>
<dbReference type="InterPro" id="IPR050090">
    <property type="entry name" value="Tyrosine_recombinase_XerCD"/>
</dbReference>
<dbReference type="PANTHER" id="PTHR30349">
    <property type="entry name" value="PHAGE INTEGRASE-RELATED"/>
    <property type="match status" value="1"/>
</dbReference>
<sequence length="458" mass="52873">MCMSSQDDIHMANSSSPASFDFNLPKGAHTVRLFAIKGDFMPRNRHPKKNQMKKPRSTWGTVIPRFDENGGIIAWQVRYPNPIAPGKRVQRQFKPWQELDARTWLEEEKHLVDLHNKGIAEWKHPTQRKKDKLKEFKEQEQRHILFRDYVAQWESNYKLPNGGEIAGGTRRNLKLDIRHFITDFESLRLSEITPLKIKAWYDKPHPEGQWAFRRSCMRFKAILESATKPGLDGTAPLLQFNPFIFPIPPAPRSSRIDVSPVTPRELTLLAQAMPEYTRLSVFLSTLVGGLRCGELCGLRVKDIDLDGQTLHVRHSVNRGSMDRGEIRYSRTKTESSIRNVHIPDALMSMIRQHLHDYCDMRLPDSPVFVPRRARIMSQTTLEEQFAKARVKAGRPDLTFQGLRASHATLLMLRGGTLREVMNELGHTSEKVAIRYYQLTVVEHQSQIVDHLAQEFMDE</sequence>
<keyword evidence="3" id="KW-0233">DNA recombination</keyword>
<dbReference type="STRING" id="1437607.BISA_1618"/>
<evidence type="ECO:0000259" key="4">
    <source>
        <dbReference type="PROSITE" id="PS51898"/>
    </source>
</evidence>
<dbReference type="GO" id="GO:0003677">
    <property type="term" value="F:DNA binding"/>
    <property type="evidence" value="ECO:0007669"/>
    <property type="project" value="UniProtKB-KW"/>
</dbReference>
<dbReference type="Gene3D" id="1.10.150.130">
    <property type="match status" value="1"/>
</dbReference>
<accession>A0A087DE46</accession>
<comment type="caution">
    <text evidence="5">The sequence shown here is derived from an EMBL/GenBank/DDBJ whole genome shotgun (WGS) entry which is preliminary data.</text>
</comment>
<dbReference type="CDD" id="cd01189">
    <property type="entry name" value="INT_ICEBs1_C_like"/>
    <property type="match status" value="1"/>
</dbReference>
<organism evidence="5 6">
    <name type="scientific">Bifidobacterium saguini DSM 23967</name>
    <dbReference type="NCBI Taxonomy" id="1437607"/>
    <lineage>
        <taxon>Bacteria</taxon>
        <taxon>Bacillati</taxon>
        <taxon>Actinomycetota</taxon>
        <taxon>Actinomycetes</taxon>
        <taxon>Bifidobacteriales</taxon>
        <taxon>Bifidobacteriaceae</taxon>
        <taxon>Bifidobacterium</taxon>
    </lineage>
</organism>
<dbReference type="InterPro" id="IPR010998">
    <property type="entry name" value="Integrase_recombinase_N"/>
</dbReference>
<comment type="similarity">
    <text evidence="1">Belongs to the 'phage' integrase family.</text>
</comment>
<dbReference type="InterPro" id="IPR011010">
    <property type="entry name" value="DNA_brk_join_enz"/>
</dbReference>
<evidence type="ECO:0000256" key="3">
    <source>
        <dbReference type="ARBA" id="ARBA00023172"/>
    </source>
</evidence>
<feature type="domain" description="Tyr recombinase" evidence="4">
    <location>
        <begin position="256"/>
        <end position="449"/>
    </location>
</feature>
<dbReference type="Proteomes" id="UP000029066">
    <property type="component" value="Unassembled WGS sequence"/>
</dbReference>
<evidence type="ECO:0000313" key="6">
    <source>
        <dbReference type="Proteomes" id="UP000029066"/>
    </source>
</evidence>
<dbReference type="InterPro" id="IPR013762">
    <property type="entry name" value="Integrase-like_cat_sf"/>
</dbReference>
<name>A0A087DE46_9BIFI</name>
<protein>
    <submittedName>
        <fullName evidence="5">Phage integrase family protein</fullName>
    </submittedName>
</protein>
<dbReference type="SUPFAM" id="SSF56349">
    <property type="entry name" value="DNA breaking-rejoining enzymes"/>
    <property type="match status" value="1"/>
</dbReference>
<dbReference type="GO" id="GO:0006310">
    <property type="term" value="P:DNA recombination"/>
    <property type="evidence" value="ECO:0007669"/>
    <property type="project" value="UniProtKB-KW"/>
</dbReference>
<proteinExistence type="inferred from homology"/>
<reference evidence="5 6" key="1">
    <citation type="submission" date="2014-03" db="EMBL/GenBank/DDBJ databases">
        <title>Genomics of Bifidobacteria.</title>
        <authorList>
            <person name="Ventura M."/>
            <person name="Milani C."/>
            <person name="Lugli G.A."/>
        </authorList>
    </citation>
    <scope>NUCLEOTIDE SEQUENCE [LARGE SCALE GENOMIC DNA]</scope>
    <source>
        <strain evidence="5 6">DSM 23967</strain>
    </source>
</reference>
<dbReference type="EMBL" id="JGZN01000004">
    <property type="protein sequence ID" value="KFI93796.1"/>
    <property type="molecule type" value="Genomic_DNA"/>
</dbReference>
<dbReference type="GO" id="GO:0015074">
    <property type="term" value="P:DNA integration"/>
    <property type="evidence" value="ECO:0007669"/>
    <property type="project" value="InterPro"/>
</dbReference>
<dbReference type="InterPro" id="IPR002104">
    <property type="entry name" value="Integrase_catalytic"/>
</dbReference>
<gene>
    <name evidence="5" type="ORF">BISA_1618</name>
</gene>
<evidence type="ECO:0000313" key="5">
    <source>
        <dbReference type="EMBL" id="KFI93796.1"/>
    </source>
</evidence>
<evidence type="ECO:0000256" key="2">
    <source>
        <dbReference type="ARBA" id="ARBA00023125"/>
    </source>
</evidence>
<evidence type="ECO:0000256" key="1">
    <source>
        <dbReference type="ARBA" id="ARBA00008857"/>
    </source>
</evidence>
<dbReference type="Pfam" id="PF00589">
    <property type="entry name" value="Phage_integrase"/>
    <property type="match status" value="1"/>
</dbReference>
<dbReference type="PROSITE" id="PS51898">
    <property type="entry name" value="TYR_RECOMBINASE"/>
    <property type="match status" value="1"/>
</dbReference>